<dbReference type="InterPro" id="IPR036008">
    <property type="entry name" value="Aconitase_4Fe-4S_dom"/>
</dbReference>
<dbReference type="InterPro" id="IPR044137">
    <property type="entry name" value="AcnA_IRP_Swivel"/>
</dbReference>
<dbReference type="SUPFAM" id="SSF53732">
    <property type="entry name" value="Aconitase iron-sulfur domain"/>
    <property type="match status" value="1"/>
</dbReference>
<evidence type="ECO:0000256" key="1">
    <source>
        <dbReference type="ARBA" id="ARBA00001966"/>
    </source>
</evidence>
<sequence length="918" mass="99886">MSTDATPDTLKTLEVGNRTYHYYSLPEAAAALGDIERLPKTLKILLENQLRFADDESVTREDMQALVDWQKEARSDREIGYRPARVLMQDFTGVPGVVDLASMRAAVEALGEDPARINPLSPLDLVIDHSVMVDKFGNATAFRDNVAIEMERNRERYEFLRWGQQAFDNFRVVPPGTGICHQVNLEYLGQTVWTKEEDGRTFAYPDTLVGTDSHTTMINGLGVLGWGVGGIEAEAAMLGQPVSMLIPEVIGFKLTGRLREGITATDLVLTVTQMLRKKGVVGKFVEFYGDGLADLPLADRATIANMAPEYGATCGFFPVDEETLDYLRLTGRDDAQVALVEAYCKAQGLWREPGAEPVFTDTLALDMGEVEASLAGPKRPQDRVALSDMAAAFEAVMEEDGKPLSSTEASVEKGKLMSEGGQTAVGVERSFDHSDSQAVDLDGDQFQLDPGDVVIAAITSCTNTSNPSVMMAAGLLARKAREKGLTTRPWVKTSLAPGSKVVTDYLATAGLDEDLDALGFHLVGYGCTTCIGNSGPLPEPIERAIEAGDLTVASVLSGNRNFEGRVHPLVKTNWLASPPLVVAYALAGNVRCDLTTDPIGTGKDGEPVTLRDIWPSQAEIAEAVAKVNTAMFSKEYAEVFDGDETWQALEVPRSKVYEWSEDSTYIQHPPFFEGMGREPDAIEDVEDARILALLGDSVTTDHISPAGSIKPDSPAGRYLQERGIRPVDFNSYGSRRGNHEIMMRGTFANVRIRNEMLDGVIGGETRHVPSGEQMAIYDAAMRYQQEGTPLVVIAGKEYGTGSSRDWAAKGTRLLGVRAVIAESFERIHRSNLIGMGVVPLQFPEGESRQSLGLNGDERVSIAGLAELTPGGKVKVTIKSDKGEKHIEALCRIDTANELEYYRHGGILHYVLRRMIGAA</sequence>
<dbReference type="PRINTS" id="PR00415">
    <property type="entry name" value="ACONITASE"/>
</dbReference>
<evidence type="ECO:0000256" key="7">
    <source>
        <dbReference type="ARBA" id="ARBA00023014"/>
    </source>
</evidence>
<dbReference type="InterPro" id="IPR006249">
    <property type="entry name" value="Aconitase/IRP2"/>
</dbReference>
<reference evidence="13 14" key="1">
    <citation type="submission" date="2023-08" db="EMBL/GenBank/DDBJ databases">
        <title>Transcriptome Analysis of Halomonas alkalicola CICC 11012s to Identify the Genes Involved in Alkaline Tolerances.</title>
        <authorList>
            <person name="Zhai L."/>
        </authorList>
    </citation>
    <scope>NUCLEOTIDE SEQUENCE [LARGE SCALE GENOMIC DNA]</scope>
    <source>
        <strain evidence="13 14">CICC 11012s</strain>
    </source>
</reference>
<dbReference type="RefSeq" id="WP_305499255.1">
    <property type="nucleotide sequence ID" value="NZ_CP131913.1"/>
</dbReference>
<evidence type="ECO:0000256" key="4">
    <source>
        <dbReference type="ARBA" id="ARBA00022485"/>
    </source>
</evidence>
<evidence type="ECO:0000259" key="12">
    <source>
        <dbReference type="Pfam" id="PF00694"/>
    </source>
</evidence>
<keyword evidence="14" id="KW-1185">Reference proteome</keyword>
<evidence type="ECO:0000313" key="13">
    <source>
        <dbReference type="EMBL" id="WLI72517.1"/>
    </source>
</evidence>
<keyword evidence="8 10" id="KW-0456">Lyase</keyword>
<dbReference type="CDD" id="cd01586">
    <property type="entry name" value="AcnA_IRP"/>
    <property type="match status" value="1"/>
</dbReference>
<comment type="similarity">
    <text evidence="3 10">Belongs to the aconitase/IPM isomerase family.</text>
</comment>
<dbReference type="InterPro" id="IPR015931">
    <property type="entry name" value="Acnase/IPM_dHydase_lsu_aba_1/3"/>
</dbReference>
<evidence type="ECO:0000256" key="10">
    <source>
        <dbReference type="RuleBase" id="RU361275"/>
    </source>
</evidence>
<feature type="domain" description="Aconitase A/isopropylmalate dehydratase small subunit swivel" evidence="12">
    <location>
        <begin position="717"/>
        <end position="844"/>
    </location>
</feature>
<dbReference type="CDD" id="cd01580">
    <property type="entry name" value="AcnA_IRP_Swivel"/>
    <property type="match status" value="1"/>
</dbReference>
<protein>
    <recommendedName>
        <fullName evidence="10">Aconitate hydratase</fullName>
        <shortName evidence="10">Aconitase</shortName>
        <ecNumber evidence="10">4.2.1.3</ecNumber>
    </recommendedName>
</protein>
<evidence type="ECO:0000256" key="9">
    <source>
        <dbReference type="ARBA" id="ARBA00023501"/>
    </source>
</evidence>
<dbReference type="PROSITE" id="PS01244">
    <property type="entry name" value="ACONITASE_2"/>
    <property type="match status" value="1"/>
</dbReference>
<dbReference type="Gene3D" id="6.10.190.10">
    <property type="match status" value="1"/>
</dbReference>
<dbReference type="Pfam" id="PF00330">
    <property type="entry name" value="Aconitase"/>
    <property type="match status" value="1"/>
</dbReference>
<name>A0ABY9H211_9GAMM</name>
<accession>A0ABY9H211</accession>
<evidence type="ECO:0000256" key="2">
    <source>
        <dbReference type="ARBA" id="ARBA00004717"/>
    </source>
</evidence>
<keyword evidence="6 10" id="KW-0408">Iron</keyword>
<dbReference type="PROSITE" id="PS00450">
    <property type="entry name" value="ACONITASE_1"/>
    <property type="match status" value="1"/>
</dbReference>
<feature type="domain" description="Aconitase/3-isopropylmalate dehydratase large subunit alpha/beta/alpha" evidence="11">
    <location>
        <begin position="69"/>
        <end position="588"/>
    </location>
</feature>
<comment type="pathway">
    <text evidence="2">Carbohydrate metabolism; tricarboxylic acid cycle; isocitrate from oxaloacetate: step 2/2.</text>
</comment>
<gene>
    <name evidence="13" type="primary">acnA</name>
    <name evidence="13" type="ORF">B6N23_12145</name>
</gene>
<dbReference type="Proteomes" id="UP001235344">
    <property type="component" value="Chromosome"/>
</dbReference>
<dbReference type="Gene3D" id="3.30.499.10">
    <property type="entry name" value="Aconitase, domain 3"/>
    <property type="match status" value="2"/>
</dbReference>
<dbReference type="InterPro" id="IPR015928">
    <property type="entry name" value="Aconitase/3IPM_dehydase_swvl"/>
</dbReference>
<comment type="catalytic activity">
    <reaction evidence="9 10">
        <text>citrate = D-threo-isocitrate</text>
        <dbReference type="Rhea" id="RHEA:10336"/>
        <dbReference type="ChEBI" id="CHEBI:15562"/>
        <dbReference type="ChEBI" id="CHEBI:16947"/>
        <dbReference type="EC" id="4.2.1.3"/>
    </reaction>
</comment>
<dbReference type="Gene3D" id="3.20.19.10">
    <property type="entry name" value="Aconitase, domain 4"/>
    <property type="match status" value="1"/>
</dbReference>
<dbReference type="GO" id="GO:0003994">
    <property type="term" value="F:aconitate hydratase activity"/>
    <property type="evidence" value="ECO:0007669"/>
    <property type="project" value="UniProtKB-EC"/>
</dbReference>
<dbReference type="EC" id="4.2.1.3" evidence="10"/>
<keyword evidence="5" id="KW-0479">Metal-binding</keyword>
<dbReference type="NCBIfam" id="NF009520">
    <property type="entry name" value="PRK12881.1"/>
    <property type="match status" value="1"/>
</dbReference>
<evidence type="ECO:0000259" key="11">
    <source>
        <dbReference type="Pfam" id="PF00330"/>
    </source>
</evidence>
<dbReference type="NCBIfam" id="TIGR01341">
    <property type="entry name" value="aconitase_1"/>
    <property type="match status" value="1"/>
</dbReference>
<organism evidence="13 14">
    <name type="scientific">Halomonas alkalicola</name>
    <dbReference type="NCBI Taxonomy" id="1930622"/>
    <lineage>
        <taxon>Bacteria</taxon>
        <taxon>Pseudomonadati</taxon>
        <taxon>Pseudomonadota</taxon>
        <taxon>Gammaproteobacteria</taxon>
        <taxon>Oceanospirillales</taxon>
        <taxon>Halomonadaceae</taxon>
        <taxon>Halomonas</taxon>
    </lineage>
</organism>
<proteinExistence type="inferred from homology"/>
<keyword evidence="7 10" id="KW-0411">Iron-sulfur</keyword>
<dbReference type="Pfam" id="PF00694">
    <property type="entry name" value="Aconitase_C"/>
    <property type="match status" value="1"/>
</dbReference>
<evidence type="ECO:0000256" key="6">
    <source>
        <dbReference type="ARBA" id="ARBA00023004"/>
    </source>
</evidence>
<dbReference type="PANTHER" id="PTHR11670">
    <property type="entry name" value="ACONITASE/IRON-RESPONSIVE ELEMENT FAMILY MEMBER"/>
    <property type="match status" value="1"/>
</dbReference>
<keyword evidence="4 10" id="KW-0004">4Fe-4S</keyword>
<evidence type="ECO:0000256" key="5">
    <source>
        <dbReference type="ARBA" id="ARBA00022723"/>
    </source>
</evidence>
<dbReference type="NCBIfam" id="NF006757">
    <property type="entry name" value="PRK09277.1"/>
    <property type="match status" value="1"/>
</dbReference>
<evidence type="ECO:0000256" key="3">
    <source>
        <dbReference type="ARBA" id="ARBA00007185"/>
    </source>
</evidence>
<dbReference type="SUPFAM" id="SSF52016">
    <property type="entry name" value="LeuD/IlvD-like"/>
    <property type="match status" value="1"/>
</dbReference>
<evidence type="ECO:0000256" key="8">
    <source>
        <dbReference type="ARBA" id="ARBA00023239"/>
    </source>
</evidence>
<comment type="function">
    <text evidence="10">Catalyzes the isomerization of citrate to isocitrate via cis-aconitate.</text>
</comment>
<dbReference type="InterPro" id="IPR001030">
    <property type="entry name" value="Acoase/IPM_deHydtase_lsu_aba"/>
</dbReference>
<dbReference type="InterPro" id="IPR018136">
    <property type="entry name" value="Aconitase_4Fe-4S_BS"/>
</dbReference>
<dbReference type="InterPro" id="IPR000573">
    <property type="entry name" value="AconitaseA/IPMdHydase_ssu_swvl"/>
</dbReference>
<evidence type="ECO:0000313" key="14">
    <source>
        <dbReference type="Proteomes" id="UP001235344"/>
    </source>
</evidence>
<dbReference type="EMBL" id="CP131913">
    <property type="protein sequence ID" value="WLI72517.1"/>
    <property type="molecule type" value="Genomic_DNA"/>
</dbReference>
<comment type="cofactor">
    <cofactor evidence="1">
        <name>[4Fe-4S] cluster</name>
        <dbReference type="ChEBI" id="CHEBI:49883"/>
    </cofactor>
</comment>